<evidence type="ECO:0000313" key="2">
    <source>
        <dbReference type="EMBL" id="EON99261.1"/>
    </source>
</evidence>
<dbReference type="OrthoDB" id="2993351at2759"/>
<name>R8BIX7_PHAM7</name>
<dbReference type="Proteomes" id="UP000014074">
    <property type="component" value="Unassembled WGS sequence"/>
</dbReference>
<accession>R8BIX7</accession>
<feature type="region of interest" description="Disordered" evidence="1">
    <location>
        <begin position="556"/>
        <end position="585"/>
    </location>
</feature>
<feature type="compositionally biased region" description="Acidic residues" evidence="1">
    <location>
        <begin position="559"/>
        <end position="585"/>
    </location>
</feature>
<feature type="compositionally biased region" description="Acidic residues" evidence="1">
    <location>
        <begin position="454"/>
        <end position="481"/>
    </location>
</feature>
<keyword evidence="3" id="KW-1185">Reference proteome</keyword>
<evidence type="ECO:0000313" key="3">
    <source>
        <dbReference type="Proteomes" id="UP000014074"/>
    </source>
</evidence>
<dbReference type="AlphaFoldDB" id="R8BIX7"/>
<evidence type="ECO:0000256" key="1">
    <source>
        <dbReference type="SAM" id="MobiDB-lite"/>
    </source>
</evidence>
<dbReference type="KEGG" id="tmn:UCRPA7_5213"/>
<dbReference type="PANTHER" id="PTHR40780">
    <property type="entry name" value="DUF3669 DOMAIN-CONTAINING PROTEIN"/>
    <property type="match status" value="1"/>
</dbReference>
<gene>
    <name evidence="2" type="ORF">UCRPA7_5213</name>
</gene>
<dbReference type="RefSeq" id="XP_007915951.1">
    <property type="nucleotide sequence ID" value="XM_007917760.1"/>
</dbReference>
<dbReference type="EMBL" id="KB933176">
    <property type="protein sequence ID" value="EON99261.1"/>
    <property type="molecule type" value="Genomic_DNA"/>
</dbReference>
<protein>
    <submittedName>
        <fullName evidence="2">Uncharacterized protein</fullName>
    </submittedName>
</protein>
<proteinExistence type="predicted"/>
<reference evidence="3" key="1">
    <citation type="journal article" date="2013" name="Genome Announc.">
        <title>Draft genome sequence of the ascomycete Phaeoacremonium aleophilum strain UCR-PA7, a causal agent of the esca disease complex in grapevines.</title>
        <authorList>
            <person name="Blanco-Ulate B."/>
            <person name="Rolshausen P."/>
            <person name="Cantu D."/>
        </authorList>
    </citation>
    <scope>NUCLEOTIDE SEQUENCE [LARGE SCALE GENOMIC DNA]</scope>
    <source>
        <strain evidence="3">UCR-PA7</strain>
    </source>
</reference>
<feature type="region of interest" description="Disordered" evidence="1">
    <location>
        <begin position="452"/>
        <end position="481"/>
    </location>
</feature>
<dbReference type="PANTHER" id="PTHR40780:SF2">
    <property type="entry name" value="DUF3669 DOMAIN-CONTAINING PROTEIN"/>
    <property type="match status" value="1"/>
</dbReference>
<sequence>MESQLTAVYTFLTDFAAYHQKHPEPRISKETGRPETYYLSQKYAVDFIRRQSMQLVSPVSPTGEPLEGPQSPVSATLSPENKAKLMAILNHNIYPLLPTIHEKMEHPPCTDPLSVIGRGKASTVYRIPESFDGVLKFGNPSDLLREKIAIEKLYKGFKIYRHHIHDKRFSRRVAERDQRIAAPKPPKVRAYLEAGDGQLRQFRERMPTSSPQNDETNGHCALIIPSITPFTVGVRRQIVGKYFKAHVKEAVLADPENEHCLIRPLLGLNNPNGDCTPVLHPLHGEETSLRDFPAYFGQLESYLSPFWLQILVKQIAISYAVMHWAAGIDGRGVELLLGMNRHGKVTLFIIDLEDTGDFIKLNQDEVKERLVPAVHGSNAYIPRPSISPEMWELFEDTYCEISYDLMKACPMKYREENIGVFYLPELFTTLLKEAFERDEIFKSIDDAYIQFGSDTDDEIEEEDSDDDVDDDDEDSDDDSEEVAIVEKAPIYASWADEMDNVDPILPNYSLSAQTTFANTSKVKKTVRFAEWKNEVFEVPADEEARKIDLRYLYPKYREDDSEDETDDENVNDEEDNFNSYYGDDEEVDWRNIAQSYNKDAKRQRRNSL</sequence>
<organism evidence="2 3">
    <name type="scientific">Phaeoacremonium minimum (strain UCR-PA7)</name>
    <name type="common">Esca disease fungus</name>
    <name type="synonym">Togninia minima</name>
    <dbReference type="NCBI Taxonomy" id="1286976"/>
    <lineage>
        <taxon>Eukaryota</taxon>
        <taxon>Fungi</taxon>
        <taxon>Dikarya</taxon>
        <taxon>Ascomycota</taxon>
        <taxon>Pezizomycotina</taxon>
        <taxon>Sordariomycetes</taxon>
        <taxon>Sordariomycetidae</taxon>
        <taxon>Togniniales</taxon>
        <taxon>Togniniaceae</taxon>
        <taxon>Phaeoacremonium</taxon>
    </lineage>
</organism>
<dbReference type="GeneID" id="19325744"/>
<dbReference type="eggNOG" id="ENOG502SHT4">
    <property type="taxonomic scope" value="Eukaryota"/>
</dbReference>
<dbReference type="HOGENOM" id="CLU_449180_0_0_1"/>